<dbReference type="OrthoDB" id="6629969at2759"/>
<dbReference type="Pfam" id="PF12017">
    <property type="entry name" value="Tnp_P_element"/>
    <property type="match status" value="1"/>
</dbReference>
<organism evidence="4 5">
    <name type="scientific">Aphis craccivora</name>
    <name type="common">Cowpea aphid</name>
    <dbReference type="NCBI Taxonomy" id="307492"/>
    <lineage>
        <taxon>Eukaryota</taxon>
        <taxon>Metazoa</taxon>
        <taxon>Ecdysozoa</taxon>
        <taxon>Arthropoda</taxon>
        <taxon>Hexapoda</taxon>
        <taxon>Insecta</taxon>
        <taxon>Pterygota</taxon>
        <taxon>Neoptera</taxon>
        <taxon>Paraneoptera</taxon>
        <taxon>Hemiptera</taxon>
        <taxon>Sternorrhyncha</taxon>
        <taxon>Aphidomorpha</taxon>
        <taxon>Aphidoidea</taxon>
        <taxon>Aphididae</taxon>
        <taxon>Aphidini</taxon>
        <taxon>Aphis</taxon>
        <taxon>Aphis</taxon>
    </lineage>
</organism>
<evidence type="ECO:0000313" key="4">
    <source>
        <dbReference type="EMBL" id="KAF0682244.1"/>
    </source>
</evidence>
<dbReference type="EMBL" id="VUJU01017616">
    <property type="protein sequence ID" value="KAF0682244.1"/>
    <property type="molecule type" value="Genomic_DNA"/>
</dbReference>
<dbReference type="Proteomes" id="UP000478052">
    <property type="component" value="Unassembled WGS sequence"/>
</dbReference>
<feature type="domain" description="Transposable element P transposase-like GTP-binding insertion" evidence="3">
    <location>
        <begin position="216"/>
        <end position="330"/>
    </location>
</feature>
<evidence type="ECO:0000259" key="1">
    <source>
        <dbReference type="Pfam" id="PF12017"/>
    </source>
</evidence>
<dbReference type="InterPro" id="IPR021896">
    <property type="entry name" value="THAP9-like_HTH"/>
</dbReference>
<feature type="non-terminal residue" evidence="4">
    <location>
        <position position="1"/>
    </location>
</feature>
<keyword evidence="5" id="KW-1185">Reference proteome</keyword>
<protein>
    <submittedName>
        <fullName evidence="4">THAP-type domain-containing protein</fullName>
    </submittedName>
</protein>
<evidence type="ECO:0000313" key="5">
    <source>
        <dbReference type="Proteomes" id="UP000478052"/>
    </source>
</evidence>
<feature type="domain" description="Transposable element P transposase-like RNase H" evidence="2">
    <location>
        <begin position="55"/>
        <end position="188"/>
    </location>
</feature>
<gene>
    <name evidence="4" type="ORF">FWK35_00038559</name>
</gene>
<reference evidence="4 5" key="1">
    <citation type="submission" date="2019-08" db="EMBL/GenBank/DDBJ databases">
        <title>Whole genome of Aphis craccivora.</title>
        <authorList>
            <person name="Voronova N.V."/>
            <person name="Shulinski R.S."/>
            <person name="Bandarenka Y.V."/>
            <person name="Zhorov D.G."/>
            <person name="Warner D."/>
        </authorList>
    </citation>
    <scope>NUCLEOTIDE SEQUENCE [LARGE SCALE GENOMIC DNA]</scope>
    <source>
        <strain evidence="4">180601</strain>
        <tissue evidence="4">Whole Body</tissue>
    </source>
</reference>
<sequence length="333" mass="37802">ILNGKKRKFCPELRKFAVTLQYYSPRAYTYVRKTFKNMLPHPRTLRKWYTVVNGKPGFTHEAFVVLKDKCDAGPVYCNLTVDEMCIKKHIEVDTQNNVFGYIDLGTGRYTDDGDDLPLARNALVFLVVGLNDYWKLPIAYFLIEGMTGAERGNLLTKAIELISETGANINSVTFDGTYVNTSMCTSLGACFELENSKPFFLNPITKEKVFAFYDPAHMIKLIRNTLGDKKIIINGKNEMIKWEYISKLYEKEKEEGLRAGTKLTSKHIFYGNHKMNVRLAAQVLSTSVSDALLFTKTKDSSFDGCNATAEFCLIFNNAFDILNARKKLSNTPF</sequence>
<dbReference type="Pfam" id="PF21788">
    <property type="entry name" value="TNP-like_GBD"/>
    <property type="match status" value="1"/>
</dbReference>
<dbReference type="AlphaFoldDB" id="A0A6G0VIE3"/>
<proteinExistence type="predicted"/>
<dbReference type="Pfam" id="PF21787">
    <property type="entry name" value="TNP-like_RNaseH_N"/>
    <property type="match status" value="1"/>
</dbReference>
<dbReference type="InterPro" id="IPR048366">
    <property type="entry name" value="TNP-like_GBD"/>
</dbReference>
<accession>A0A6G0VIE3</accession>
<feature type="non-terminal residue" evidence="4">
    <location>
        <position position="333"/>
    </location>
</feature>
<evidence type="ECO:0000259" key="3">
    <source>
        <dbReference type="Pfam" id="PF21788"/>
    </source>
</evidence>
<dbReference type="InterPro" id="IPR048365">
    <property type="entry name" value="TNP-like_RNaseH_N"/>
</dbReference>
<evidence type="ECO:0000259" key="2">
    <source>
        <dbReference type="Pfam" id="PF21787"/>
    </source>
</evidence>
<name>A0A6G0VIE3_APHCR</name>
<feature type="domain" description="THAP9-like helix-turn-helix" evidence="1">
    <location>
        <begin position="5"/>
        <end position="48"/>
    </location>
</feature>
<comment type="caution">
    <text evidence="4">The sequence shown here is derived from an EMBL/GenBank/DDBJ whole genome shotgun (WGS) entry which is preliminary data.</text>
</comment>